<name>A0A5S9NPI3_9HYPH</name>
<dbReference type="InterPro" id="IPR051785">
    <property type="entry name" value="MMCE/EMCE_epimerase"/>
</dbReference>
<keyword evidence="2" id="KW-0479">Metal-binding</keyword>
<evidence type="ECO:0000256" key="1">
    <source>
        <dbReference type="ARBA" id="ARBA00009308"/>
    </source>
</evidence>
<proteinExistence type="inferred from homology"/>
<dbReference type="AlphaFoldDB" id="A0A5S9NPI3"/>
<keyword evidence="9" id="KW-1185">Reference proteome</keyword>
<accession>A0A5S9NPI3</accession>
<evidence type="ECO:0000256" key="3">
    <source>
        <dbReference type="ARBA" id="ARBA00023235"/>
    </source>
</evidence>
<dbReference type="Proteomes" id="UP000433050">
    <property type="component" value="Unassembled WGS sequence"/>
</dbReference>
<dbReference type="FunFam" id="3.10.180.10:FF:000003">
    <property type="entry name" value="Methylmalonyl-CoA epimerase, mitochondrial"/>
    <property type="match status" value="1"/>
</dbReference>
<dbReference type="Gene3D" id="3.10.180.10">
    <property type="entry name" value="2,3-Dihydroxybiphenyl 1,2-Dioxygenase, domain 1"/>
    <property type="match status" value="1"/>
</dbReference>
<dbReference type="GO" id="GO:0046872">
    <property type="term" value="F:metal ion binding"/>
    <property type="evidence" value="ECO:0007669"/>
    <property type="project" value="UniProtKB-KW"/>
</dbReference>
<dbReference type="InterPro" id="IPR037523">
    <property type="entry name" value="VOC_core"/>
</dbReference>
<keyword evidence="3" id="KW-0413">Isomerase</keyword>
<dbReference type="EC" id="5.1.99.1" evidence="6"/>
<gene>
    <name evidence="8" type="ORF">STARVERO_01434</name>
</gene>
<dbReference type="PROSITE" id="PS51819">
    <property type="entry name" value="VOC"/>
    <property type="match status" value="1"/>
</dbReference>
<evidence type="ECO:0000256" key="6">
    <source>
        <dbReference type="ARBA" id="ARBA00066411"/>
    </source>
</evidence>
<protein>
    <recommendedName>
        <fullName evidence="6">methylmalonyl-CoA epimerase</fullName>
        <ecNumber evidence="6">5.1.99.1</ecNumber>
    </recommendedName>
</protein>
<organism evidence="8 9">
    <name type="scientific">Starkeya nomas</name>
    <dbReference type="NCBI Taxonomy" id="2666134"/>
    <lineage>
        <taxon>Bacteria</taxon>
        <taxon>Pseudomonadati</taxon>
        <taxon>Pseudomonadota</taxon>
        <taxon>Alphaproteobacteria</taxon>
        <taxon>Hyphomicrobiales</taxon>
        <taxon>Xanthobacteraceae</taxon>
        <taxon>Starkeya</taxon>
    </lineage>
</organism>
<dbReference type="GO" id="GO:0004493">
    <property type="term" value="F:methylmalonyl-CoA epimerase activity"/>
    <property type="evidence" value="ECO:0007669"/>
    <property type="project" value="UniProtKB-EC"/>
</dbReference>
<dbReference type="SUPFAM" id="SSF54593">
    <property type="entry name" value="Glyoxalase/Bleomycin resistance protein/Dihydroxybiphenyl dioxygenase"/>
    <property type="match status" value="1"/>
</dbReference>
<evidence type="ECO:0000256" key="2">
    <source>
        <dbReference type="ARBA" id="ARBA00022723"/>
    </source>
</evidence>
<dbReference type="InterPro" id="IPR017515">
    <property type="entry name" value="MeMalonyl-CoA_epimerase"/>
</dbReference>
<dbReference type="Pfam" id="PF13669">
    <property type="entry name" value="Glyoxalase_4"/>
    <property type="match status" value="1"/>
</dbReference>
<sequence>MIGRLNHVAIAVPDLDAAIAIYRDTLDAEVSEVVPQPEHGVNTVFVVLPNTKVELLGVLGTDSPIAKFLERNPEGGIHHICYEVEDIRAARDRLLAAGARVLGSGEPRIGAHGKPVLFLHPKDFLGTLVELEQA</sequence>
<comment type="similarity">
    <text evidence="1">Belongs to the methylmalonyl-CoA epimerase family.</text>
</comment>
<dbReference type="PANTHER" id="PTHR43048:SF3">
    <property type="entry name" value="METHYLMALONYL-COA EPIMERASE, MITOCHONDRIAL"/>
    <property type="match status" value="1"/>
</dbReference>
<evidence type="ECO:0000313" key="9">
    <source>
        <dbReference type="Proteomes" id="UP000433050"/>
    </source>
</evidence>
<evidence type="ECO:0000259" key="7">
    <source>
        <dbReference type="PROSITE" id="PS51819"/>
    </source>
</evidence>
<dbReference type="PANTHER" id="PTHR43048">
    <property type="entry name" value="METHYLMALONYL-COA EPIMERASE"/>
    <property type="match status" value="1"/>
</dbReference>
<evidence type="ECO:0000256" key="5">
    <source>
        <dbReference type="ARBA" id="ARBA00050406"/>
    </source>
</evidence>
<dbReference type="RefSeq" id="WP_159598367.1">
    <property type="nucleotide sequence ID" value="NZ_CACSAS010000001.1"/>
</dbReference>
<feature type="domain" description="VOC" evidence="7">
    <location>
        <begin position="4"/>
        <end position="134"/>
    </location>
</feature>
<dbReference type="NCBIfam" id="TIGR03081">
    <property type="entry name" value="metmalonyl_epim"/>
    <property type="match status" value="1"/>
</dbReference>
<dbReference type="CDD" id="cd07249">
    <property type="entry name" value="MMCE"/>
    <property type="match status" value="1"/>
</dbReference>
<dbReference type="InterPro" id="IPR029068">
    <property type="entry name" value="Glyas_Bleomycin-R_OHBP_Dase"/>
</dbReference>
<keyword evidence="4" id="KW-0170">Cobalt</keyword>
<evidence type="ECO:0000256" key="4">
    <source>
        <dbReference type="ARBA" id="ARBA00023285"/>
    </source>
</evidence>
<dbReference type="EMBL" id="CACSAS010000001">
    <property type="protein sequence ID" value="CAA0092302.1"/>
    <property type="molecule type" value="Genomic_DNA"/>
</dbReference>
<comment type="catalytic activity">
    <reaction evidence="5">
        <text>(R)-methylmalonyl-CoA = (S)-methylmalonyl-CoA</text>
        <dbReference type="Rhea" id="RHEA:20553"/>
        <dbReference type="ChEBI" id="CHEBI:57326"/>
        <dbReference type="ChEBI" id="CHEBI:57327"/>
        <dbReference type="EC" id="5.1.99.1"/>
    </reaction>
    <physiologicalReaction direction="right-to-left" evidence="5">
        <dbReference type="Rhea" id="RHEA:20555"/>
    </physiologicalReaction>
</comment>
<reference evidence="8 9" key="1">
    <citation type="submission" date="2019-12" db="EMBL/GenBank/DDBJ databases">
        <authorList>
            <person name="Reyes-Prieto M."/>
        </authorList>
    </citation>
    <scope>NUCLEOTIDE SEQUENCE [LARGE SCALE GENOMIC DNA]</scope>
    <source>
        <strain evidence="8">HF14-78462</strain>
    </source>
</reference>
<dbReference type="GO" id="GO:0046491">
    <property type="term" value="P:L-methylmalonyl-CoA metabolic process"/>
    <property type="evidence" value="ECO:0007669"/>
    <property type="project" value="TreeGrafter"/>
</dbReference>
<evidence type="ECO:0000313" key="8">
    <source>
        <dbReference type="EMBL" id="CAA0092302.1"/>
    </source>
</evidence>